<evidence type="ECO:0000313" key="2">
    <source>
        <dbReference type="EMBL" id="MBW8683397.1"/>
    </source>
</evidence>
<dbReference type="Proteomes" id="UP000812961">
    <property type="component" value="Unassembled WGS sequence"/>
</dbReference>
<evidence type="ECO:0008006" key="4">
    <source>
        <dbReference type="Google" id="ProtNLM"/>
    </source>
</evidence>
<proteinExistence type="predicted"/>
<gene>
    <name evidence="2" type="ORF">K1Y79_03540</name>
</gene>
<dbReference type="RefSeq" id="WP_220248618.1">
    <property type="nucleotide sequence ID" value="NZ_JAICCF010000001.1"/>
</dbReference>
<feature type="transmembrane region" description="Helical" evidence="1">
    <location>
        <begin position="68"/>
        <end position="89"/>
    </location>
</feature>
<keyword evidence="1" id="KW-0472">Membrane</keyword>
<feature type="transmembrane region" description="Helical" evidence="1">
    <location>
        <begin position="34"/>
        <end position="56"/>
    </location>
</feature>
<sequence>MGNKSFYDLDYIIELNEQRLEQYTNALQKNTEKFTTLLVIYSTLCIFLVPVSQQLLIEQKTTDWRIYWAYYVYTGAFILSVTFAVLQILPGKQNLLPEPYTYYRAVKYMYEEQGFNQHETDLLTKSAYIEQLEVRTEIQSIKLQRKTSFYNIAFYLAIIACIAYLYCIWNHLNIEKNNKKQLKSTAVSVVLQKANICGEENKNSNQLMILQSKN</sequence>
<keyword evidence="3" id="KW-1185">Reference proteome</keyword>
<evidence type="ECO:0000256" key="1">
    <source>
        <dbReference type="SAM" id="Phobius"/>
    </source>
</evidence>
<evidence type="ECO:0000313" key="3">
    <source>
        <dbReference type="Proteomes" id="UP000812961"/>
    </source>
</evidence>
<feature type="transmembrane region" description="Helical" evidence="1">
    <location>
        <begin position="152"/>
        <end position="172"/>
    </location>
</feature>
<keyword evidence="1" id="KW-0812">Transmembrane</keyword>
<organism evidence="2 3">
    <name type="scientific">Chitinophaga rhizophila</name>
    <dbReference type="NCBI Taxonomy" id="2866212"/>
    <lineage>
        <taxon>Bacteria</taxon>
        <taxon>Pseudomonadati</taxon>
        <taxon>Bacteroidota</taxon>
        <taxon>Chitinophagia</taxon>
        <taxon>Chitinophagales</taxon>
        <taxon>Chitinophagaceae</taxon>
        <taxon>Chitinophaga</taxon>
    </lineage>
</organism>
<protein>
    <recommendedName>
        <fullName evidence="4">Transmembrane protein</fullName>
    </recommendedName>
</protein>
<reference evidence="2 3" key="1">
    <citation type="submission" date="2021-08" db="EMBL/GenBank/DDBJ databases">
        <title>The genome sequence of Chitinophaga sp. B61.</title>
        <authorList>
            <person name="Zhang X."/>
        </authorList>
    </citation>
    <scope>NUCLEOTIDE SEQUENCE [LARGE SCALE GENOMIC DNA]</scope>
    <source>
        <strain evidence="2 3">B61</strain>
    </source>
</reference>
<comment type="caution">
    <text evidence="2">The sequence shown here is derived from an EMBL/GenBank/DDBJ whole genome shotgun (WGS) entry which is preliminary data.</text>
</comment>
<name>A0ABS7G6W5_9BACT</name>
<dbReference type="EMBL" id="JAICCF010000001">
    <property type="protein sequence ID" value="MBW8683397.1"/>
    <property type="molecule type" value="Genomic_DNA"/>
</dbReference>
<accession>A0ABS7G6W5</accession>
<keyword evidence="1" id="KW-1133">Transmembrane helix</keyword>